<feature type="transmembrane region" description="Helical" evidence="1">
    <location>
        <begin position="139"/>
        <end position="160"/>
    </location>
</feature>
<accession>A0ABU2W1H0</accession>
<comment type="caution">
    <text evidence="2">The sequence shown here is derived from an EMBL/GenBank/DDBJ whole genome shotgun (WGS) entry which is preliminary data.</text>
</comment>
<evidence type="ECO:0000256" key="1">
    <source>
        <dbReference type="SAM" id="Phobius"/>
    </source>
</evidence>
<dbReference type="EMBL" id="JAVRFG010000011">
    <property type="protein sequence ID" value="MDT0491007.1"/>
    <property type="molecule type" value="Genomic_DNA"/>
</dbReference>
<sequence>MGAGTALRLARTALFAVVCVAVSGLGHALMSDGPLPLLPLVAVLAPVAAAGWWLAGRERSAPVTVSAHVLGQLGLHTCFSAAAACLPAASGAVGAGSAHHAHGAMASHASHASHAFGAGPAAGDTPHLTGLLAAFDGSVFTLGMAAAHAVAGLVCGWWLWRGEVALARLGRCLALFVRAPLRTAWRLWSAAPLDGVPPVRRRTRRRPGRRPQDLLALHAISRRGPPLPVPSP</sequence>
<keyword evidence="1" id="KW-0472">Membrane</keyword>
<feature type="transmembrane region" description="Helical" evidence="1">
    <location>
        <begin position="67"/>
        <end position="89"/>
    </location>
</feature>
<reference evidence="3" key="1">
    <citation type="submission" date="2023-07" db="EMBL/GenBank/DDBJ databases">
        <title>30 novel species of actinomycetes from the DSMZ collection.</title>
        <authorList>
            <person name="Nouioui I."/>
        </authorList>
    </citation>
    <scope>NUCLEOTIDE SEQUENCE [LARGE SCALE GENOMIC DNA]</scope>
    <source>
        <strain evidence="3">DSM 40932</strain>
    </source>
</reference>
<feature type="transmembrane region" description="Helical" evidence="1">
    <location>
        <begin position="12"/>
        <end position="30"/>
    </location>
</feature>
<gene>
    <name evidence="2" type="ORF">RM717_10865</name>
</gene>
<evidence type="ECO:0000313" key="2">
    <source>
        <dbReference type="EMBL" id="MDT0491007.1"/>
    </source>
</evidence>
<protein>
    <recommendedName>
        <fullName evidence="4">Integral membrane protein</fullName>
    </recommendedName>
</protein>
<evidence type="ECO:0000313" key="3">
    <source>
        <dbReference type="Proteomes" id="UP001180556"/>
    </source>
</evidence>
<keyword evidence="3" id="KW-1185">Reference proteome</keyword>
<keyword evidence="1" id="KW-1133">Transmembrane helix</keyword>
<keyword evidence="1" id="KW-0812">Transmembrane</keyword>
<evidence type="ECO:0008006" key="4">
    <source>
        <dbReference type="Google" id="ProtNLM"/>
    </source>
</evidence>
<proteinExistence type="predicted"/>
<feature type="transmembrane region" description="Helical" evidence="1">
    <location>
        <begin position="36"/>
        <end position="55"/>
    </location>
</feature>
<organism evidence="2 3">
    <name type="scientific">Streptomyces stephensoniae</name>
    <dbReference type="NCBI Taxonomy" id="3375367"/>
    <lineage>
        <taxon>Bacteria</taxon>
        <taxon>Bacillati</taxon>
        <taxon>Actinomycetota</taxon>
        <taxon>Actinomycetes</taxon>
        <taxon>Kitasatosporales</taxon>
        <taxon>Streptomycetaceae</taxon>
        <taxon>Streptomyces</taxon>
    </lineage>
</organism>
<dbReference type="Proteomes" id="UP001180556">
    <property type="component" value="Unassembled WGS sequence"/>
</dbReference>
<name>A0ABU2W1H0_9ACTN</name>